<gene>
    <name evidence="1" type="ORF">AVDCRST_MAG84-7560</name>
</gene>
<evidence type="ECO:0000313" key="1">
    <source>
        <dbReference type="EMBL" id="CAA9427178.1"/>
    </source>
</evidence>
<protein>
    <submittedName>
        <fullName evidence="1">Uncharacterized protein</fullName>
    </submittedName>
</protein>
<sequence>MRASRTAQLIYQYDSEPNNHIRNRVAWVDLNCNTHKLSGTYRRLSVFLGGFPINQRFMQ</sequence>
<dbReference type="EMBL" id="CADCTZ010001863">
    <property type="protein sequence ID" value="CAA9427178.1"/>
    <property type="molecule type" value="Genomic_DNA"/>
</dbReference>
<organism evidence="1">
    <name type="scientific">uncultured Microcoleus sp</name>
    <dbReference type="NCBI Taxonomy" id="259945"/>
    <lineage>
        <taxon>Bacteria</taxon>
        <taxon>Bacillati</taxon>
        <taxon>Cyanobacteriota</taxon>
        <taxon>Cyanophyceae</taxon>
        <taxon>Oscillatoriophycideae</taxon>
        <taxon>Oscillatoriales</taxon>
        <taxon>Microcoleaceae</taxon>
        <taxon>Microcoleus</taxon>
        <taxon>environmental samples</taxon>
    </lineage>
</organism>
<reference evidence="1" key="1">
    <citation type="submission" date="2020-02" db="EMBL/GenBank/DDBJ databases">
        <authorList>
            <person name="Meier V. D."/>
        </authorList>
    </citation>
    <scope>NUCLEOTIDE SEQUENCE</scope>
    <source>
        <strain evidence="1">AVDCRST_MAG84</strain>
    </source>
</reference>
<dbReference type="AlphaFoldDB" id="A0A6J4Q3N3"/>
<accession>A0A6J4Q3N3</accession>
<name>A0A6J4Q3N3_9CYAN</name>
<proteinExistence type="predicted"/>